<dbReference type="PANTHER" id="PTHR12358">
    <property type="entry name" value="SPHINGOSINE KINASE"/>
    <property type="match status" value="1"/>
</dbReference>
<dbReference type="OrthoDB" id="142078at2"/>
<evidence type="ECO:0000313" key="8">
    <source>
        <dbReference type="Proteomes" id="UP000027186"/>
    </source>
</evidence>
<name>A0A060DFL5_9PROT</name>
<evidence type="ECO:0000313" key="9">
    <source>
        <dbReference type="Proteomes" id="UP000236268"/>
    </source>
</evidence>
<dbReference type="AlphaFoldDB" id="A0A060DFL5"/>
<dbReference type="Proteomes" id="UP000027186">
    <property type="component" value="Chromosome"/>
</dbReference>
<accession>A0A2K1G7S2</accession>
<evidence type="ECO:0000313" key="6">
    <source>
        <dbReference type="EMBL" id="AIB11637.1"/>
    </source>
</evidence>
<dbReference type="KEGG" id="abq:ABAZ39_06360"/>
<dbReference type="PANTHER" id="PTHR12358:SF54">
    <property type="entry name" value="SPHINGOSINE KINASE RELATED PROTEIN"/>
    <property type="match status" value="1"/>
</dbReference>
<reference evidence="7 9" key="2">
    <citation type="submission" date="2018-01" db="EMBL/GenBank/DDBJ databases">
        <title>Whole genome sequence of Azospirillum brasilense REC3 isolated from strawberry roots.</title>
        <authorList>
            <person name="Fontana C.A."/>
            <person name="Salazar S.M."/>
            <person name="Bassi D."/>
            <person name="Puglisi E."/>
            <person name="Lovaisa N.C."/>
            <person name="Toffoli L.M."/>
            <person name="Pedraza R."/>
            <person name="Cocconcelli P.S."/>
        </authorList>
    </citation>
    <scope>NUCLEOTIDE SEQUENCE [LARGE SCALE GENOMIC DNA]</scope>
    <source>
        <strain evidence="7 9">REC3</strain>
    </source>
</reference>
<dbReference type="Pfam" id="PF19279">
    <property type="entry name" value="YegS_C"/>
    <property type="match status" value="1"/>
</dbReference>
<dbReference type="InterPro" id="IPR001206">
    <property type="entry name" value="Diacylglycerol_kinase_cat_dom"/>
</dbReference>
<dbReference type="Pfam" id="PF00781">
    <property type="entry name" value="DAGK_cat"/>
    <property type="match status" value="1"/>
</dbReference>
<dbReference type="GO" id="GO:0016301">
    <property type="term" value="F:kinase activity"/>
    <property type="evidence" value="ECO:0007669"/>
    <property type="project" value="UniProtKB-KW"/>
</dbReference>
<gene>
    <name evidence="6" type="ORF">ABAZ39_06360</name>
    <name evidence="7" type="ORF">C1S70_01640</name>
</gene>
<proteinExistence type="predicted"/>
<dbReference type="Gene3D" id="2.60.200.40">
    <property type="match status" value="1"/>
</dbReference>
<dbReference type="RefSeq" id="WP_038527745.1">
    <property type="nucleotide sequence ID" value="NZ_CP007793.1"/>
</dbReference>
<keyword evidence="3 6" id="KW-0418">Kinase</keyword>
<dbReference type="EMBL" id="CP007793">
    <property type="protein sequence ID" value="AIB11637.1"/>
    <property type="molecule type" value="Genomic_DNA"/>
</dbReference>
<evidence type="ECO:0000256" key="2">
    <source>
        <dbReference type="ARBA" id="ARBA00022741"/>
    </source>
</evidence>
<dbReference type="InterPro" id="IPR017438">
    <property type="entry name" value="ATP-NAD_kinase_N"/>
</dbReference>
<protein>
    <submittedName>
        <fullName evidence="6 7">Diacylglycerol kinase</fullName>
    </submittedName>
</protein>
<keyword evidence="4" id="KW-0067">ATP-binding</keyword>
<evidence type="ECO:0000256" key="1">
    <source>
        <dbReference type="ARBA" id="ARBA00022679"/>
    </source>
</evidence>
<evidence type="ECO:0000256" key="3">
    <source>
        <dbReference type="ARBA" id="ARBA00022777"/>
    </source>
</evidence>
<sequence>MMAASAAQASRQEGAGRKTAIILNRSAGTLAGQPIDDTMAAIRSAFERHGAEVSLTAVEPADCASEIRKAIDSDAELVIVGGGDGTIHTAVNMILPTGKILGILPLGTMNLLARDLKTPLDLDEAYEALAAGDVSSIDVAEVNGEVYLNSSVLGFYPQVVQEREEKRKRHRLLKWPAMALAMVRTFRRLPLLDVRIDWGEGPRRVRTPILVVSNNPFDGEAGSMLLRRNTLASGKLGVYVARQRDPWGLLRLMGRTVLGTWQHDEELETLTATQLTVHSRRRRLKMVNDGEILQMEPPLNYRIRHKALKVLLPKAAPEGDGAADGA</sequence>
<dbReference type="EMBL" id="POWG01000001">
    <property type="protein sequence ID" value="PNR00832.1"/>
    <property type="molecule type" value="Genomic_DNA"/>
</dbReference>
<dbReference type="SUPFAM" id="SSF111331">
    <property type="entry name" value="NAD kinase/diacylglycerol kinase-like"/>
    <property type="match status" value="1"/>
</dbReference>
<accession>A0A060DFL5</accession>
<dbReference type="Gene3D" id="3.40.50.10330">
    <property type="entry name" value="Probable inorganic polyphosphate/atp-NAD kinase, domain 1"/>
    <property type="match status" value="1"/>
</dbReference>
<reference evidence="6 8" key="1">
    <citation type="journal article" date="2014" name="Genome Announc.">
        <title>Complete Genome Sequence of the Model Rhizosphere Strain Azospirillum brasilense Az39, Successfully Applied in Agriculture.</title>
        <authorList>
            <person name="Rivera D."/>
            <person name="Revale S."/>
            <person name="Molina R."/>
            <person name="Gualpa J."/>
            <person name="Puente M."/>
            <person name="Maroniche G."/>
            <person name="Paris G."/>
            <person name="Baker D."/>
            <person name="Clavijo B."/>
            <person name="McLay K."/>
            <person name="Spaepen S."/>
            <person name="Perticari A."/>
            <person name="Vazquez M."/>
            <person name="Wisniewski-Dye F."/>
            <person name="Watkins C."/>
            <person name="Martinez-Abarca F."/>
            <person name="Vanderleyden J."/>
            <person name="Cassan F."/>
        </authorList>
    </citation>
    <scope>NUCLEOTIDE SEQUENCE [LARGE SCALE GENOMIC DNA]</scope>
    <source>
        <strain evidence="6 8">Az39</strain>
    </source>
</reference>
<evidence type="ECO:0000259" key="5">
    <source>
        <dbReference type="PROSITE" id="PS50146"/>
    </source>
</evidence>
<dbReference type="InterPro" id="IPR050187">
    <property type="entry name" value="Lipid_Phosphate_FormReg"/>
</dbReference>
<keyword evidence="1" id="KW-0808">Transferase</keyword>
<dbReference type="InterPro" id="IPR016064">
    <property type="entry name" value="NAD/diacylglycerol_kinase_sf"/>
</dbReference>
<feature type="domain" description="DAGKc" evidence="5">
    <location>
        <begin position="14"/>
        <end position="146"/>
    </location>
</feature>
<dbReference type="GO" id="GO:0005524">
    <property type="term" value="F:ATP binding"/>
    <property type="evidence" value="ECO:0007669"/>
    <property type="project" value="UniProtKB-KW"/>
</dbReference>
<keyword evidence="2" id="KW-0547">Nucleotide-binding</keyword>
<evidence type="ECO:0000256" key="4">
    <source>
        <dbReference type="ARBA" id="ARBA00022840"/>
    </source>
</evidence>
<evidence type="ECO:0000313" key="7">
    <source>
        <dbReference type="EMBL" id="PNR00832.1"/>
    </source>
</evidence>
<organism evidence="6 8">
    <name type="scientific">Azospirillum argentinense</name>
    <dbReference type="NCBI Taxonomy" id="2970906"/>
    <lineage>
        <taxon>Bacteria</taxon>
        <taxon>Pseudomonadati</taxon>
        <taxon>Pseudomonadota</taxon>
        <taxon>Alphaproteobacteria</taxon>
        <taxon>Rhodospirillales</taxon>
        <taxon>Azospirillaceae</taxon>
        <taxon>Azospirillum</taxon>
    </lineage>
</organism>
<dbReference type="PROSITE" id="PS50146">
    <property type="entry name" value="DAGK"/>
    <property type="match status" value="1"/>
</dbReference>
<dbReference type="Proteomes" id="UP000236268">
    <property type="component" value="Unassembled WGS sequence"/>
</dbReference>
<dbReference type="InterPro" id="IPR045540">
    <property type="entry name" value="YegS/DAGK_C"/>
</dbReference>
<dbReference type="SMART" id="SM00046">
    <property type="entry name" value="DAGKc"/>
    <property type="match status" value="1"/>
</dbReference>